<dbReference type="PANTHER" id="PTHR43394:SF1">
    <property type="entry name" value="ATP-BINDING CASSETTE SUB-FAMILY B MEMBER 10, MITOCHONDRIAL"/>
    <property type="match status" value="1"/>
</dbReference>
<keyword evidence="5 7" id="KW-1133">Transmembrane helix</keyword>
<feature type="transmembrane region" description="Helical" evidence="7">
    <location>
        <begin position="122"/>
        <end position="139"/>
    </location>
</feature>
<dbReference type="AlphaFoldDB" id="A0A2G3DT07"/>
<dbReference type="InterPro" id="IPR017871">
    <property type="entry name" value="ABC_transporter-like_CS"/>
</dbReference>
<keyword evidence="3" id="KW-0547">Nucleotide-binding</keyword>
<proteinExistence type="predicted"/>
<dbReference type="Proteomes" id="UP000225889">
    <property type="component" value="Unassembled WGS sequence"/>
</dbReference>
<dbReference type="SUPFAM" id="SSF52540">
    <property type="entry name" value="P-loop containing nucleoside triphosphate hydrolases"/>
    <property type="match status" value="1"/>
</dbReference>
<evidence type="ECO:0000256" key="4">
    <source>
        <dbReference type="ARBA" id="ARBA00022840"/>
    </source>
</evidence>
<feature type="transmembrane region" description="Helical" evidence="7">
    <location>
        <begin position="145"/>
        <end position="163"/>
    </location>
</feature>
<feature type="transmembrane region" description="Helical" evidence="7">
    <location>
        <begin position="7"/>
        <end position="28"/>
    </location>
</feature>
<dbReference type="PROSITE" id="PS50929">
    <property type="entry name" value="ABC_TM1F"/>
    <property type="match status" value="1"/>
</dbReference>
<dbReference type="InterPro" id="IPR027417">
    <property type="entry name" value="P-loop_NTPase"/>
</dbReference>
<dbReference type="SUPFAM" id="SSF90123">
    <property type="entry name" value="ABC transporter transmembrane region"/>
    <property type="match status" value="1"/>
</dbReference>
<dbReference type="GO" id="GO:0015421">
    <property type="term" value="F:ABC-type oligopeptide transporter activity"/>
    <property type="evidence" value="ECO:0007669"/>
    <property type="project" value="TreeGrafter"/>
</dbReference>
<gene>
    <name evidence="10" type="ORF">CSX01_11400</name>
</gene>
<accession>A0A2G3DT07</accession>
<evidence type="ECO:0008006" key="12">
    <source>
        <dbReference type="Google" id="ProtNLM"/>
    </source>
</evidence>
<feature type="domain" description="ABC transmembrane type-1" evidence="9">
    <location>
        <begin position="8"/>
        <end position="288"/>
    </location>
</feature>
<evidence type="ECO:0000259" key="9">
    <source>
        <dbReference type="PROSITE" id="PS50929"/>
    </source>
</evidence>
<dbReference type="InterPro" id="IPR039421">
    <property type="entry name" value="Type_1_exporter"/>
</dbReference>
<dbReference type="GO" id="GO:0005886">
    <property type="term" value="C:plasma membrane"/>
    <property type="evidence" value="ECO:0007669"/>
    <property type="project" value="UniProtKB-SubCell"/>
</dbReference>
<reference evidence="10 11" key="2">
    <citation type="submission" date="2017-10" db="EMBL/GenBank/DDBJ databases">
        <authorList>
            <person name="Banno H."/>
            <person name="Chua N.-H."/>
        </authorList>
    </citation>
    <scope>NUCLEOTIDE SEQUENCE [LARGE SCALE GENOMIC DNA]</scope>
    <source>
        <strain evidence="10 11">JK626</strain>
    </source>
</reference>
<evidence type="ECO:0000259" key="8">
    <source>
        <dbReference type="PROSITE" id="PS50893"/>
    </source>
</evidence>
<sequence length="546" mass="62745">MRRFQKTLYFICILGYNLLNVYFAKIIMNISDSLSYESSDSFFRYLKIGIVAITSLVVLNFLSIILQNYIVRNEMQDAQMKSFGCIFSEEKRALKEDEYNSKFAFLTKEMDLYESNYVMRKLSMLSSLILFSASSLMIFSINQKLLLIILVLVLLMVIVPFVMNKTLREANERYLHTNEELYAKTGEFLQGFETVKTFFAETEIVKNYEKYVLSNNEKKRILSNKLGFTNALTAFLGVVIVFVTFVAGGIMVFNHEITIGAIFATVQLVTNMITPLTELLYGISEMNSVRDIINRIQKSLKQVINYKEYKPLENRTHALTLKNVSFIYDKQKSCVLADLSMNFEQGKMYAIVGENGTGKSTIGKLIAGYNAKYSGEIMLDENELRTIEPSELRKHIAYINQNPFVFDSSAYDNCTFFGKYPIAQENIKTFECEHMISNDEKSAITLSGGEKQKLVFLRSLNLDFDIIIYDEAEASMDIIARKKLLEFLKNQKNKIVICISHSIDESLGLFDQVIYLKKGGLIEQGNFQQLYDNHGDFFSFYNKKIS</sequence>
<dbReference type="InterPro" id="IPR036640">
    <property type="entry name" value="ABC1_TM_sf"/>
</dbReference>
<organism evidence="10 11">
    <name type="scientific">Pseudobutyrivibrio ruminis</name>
    <dbReference type="NCBI Taxonomy" id="46206"/>
    <lineage>
        <taxon>Bacteria</taxon>
        <taxon>Bacillati</taxon>
        <taxon>Bacillota</taxon>
        <taxon>Clostridia</taxon>
        <taxon>Lachnospirales</taxon>
        <taxon>Lachnospiraceae</taxon>
        <taxon>Pseudobutyrivibrio</taxon>
    </lineage>
</organism>
<reference evidence="10 11" key="1">
    <citation type="submission" date="2017-10" db="EMBL/GenBank/DDBJ databases">
        <title>Resolving the taxonomy of Roseburia spp., Eubacterium rectale and Agathobacter spp. through phylogenomic analysis.</title>
        <authorList>
            <person name="Sheridan P.O."/>
            <person name="Walker A.W."/>
            <person name="Duncan S.H."/>
            <person name="Scott K.P."/>
            <person name="Toole P.W.O."/>
            <person name="Luis P."/>
            <person name="Flint H.J."/>
        </authorList>
    </citation>
    <scope>NUCLEOTIDE SEQUENCE [LARGE SCALE GENOMIC DNA]</scope>
    <source>
        <strain evidence="10 11">JK626</strain>
    </source>
</reference>
<dbReference type="InterPro" id="IPR011527">
    <property type="entry name" value="ABC1_TM_dom"/>
</dbReference>
<keyword evidence="2 7" id="KW-0812">Transmembrane</keyword>
<evidence type="ECO:0000256" key="1">
    <source>
        <dbReference type="ARBA" id="ARBA00004651"/>
    </source>
</evidence>
<evidence type="ECO:0000256" key="6">
    <source>
        <dbReference type="ARBA" id="ARBA00023136"/>
    </source>
</evidence>
<comment type="subcellular location">
    <subcellularLocation>
        <location evidence="1">Cell membrane</location>
        <topology evidence="1">Multi-pass membrane protein</topology>
    </subcellularLocation>
</comment>
<dbReference type="GO" id="GO:0016887">
    <property type="term" value="F:ATP hydrolysis activity"/>
    <property type="evidence" value="ECO:0007669"/>
    <property type="project" value="InterPro"/>
</dbReference>
<keyword evidence="6 7" id="KW-0472">Membrane</keyword>
<dbReference type="Gene3D" id="3.40.50.300">
    <property type="entry name" value="P-loop containing nucleotide triphosphate hydrolases"/>
    <property type="match status" value="1"/>
</dbReference>
<protein>
    <recommendedName>
        <fullName evidence="12">ABC transporter ATP-binding protein</fullName>
    </recommendedName>
</protein>
<dbReference type="RefSeq" id="WP_099392480.1">
    <property type="nucleotide sequence ID" value="NZ_PDYF01000031.1"/>
</dbReference>
<evidence type="ECO:0000256" key="7">
    <source>
        <dbReference type="SAM" id="Phobius"/>
    </source>
</evidence>
<evidence type="ECO:0000256" key="3">
    <source>
        <dbReference type="ARBA" id="ARBA00022741"/>
    </source>
</evidence>
<dbReference type="PROSITE" id="PS00211">
    <property type="entry name" value="ABC_TRANSPORTER_1"/>
    <property type="match status" value="1"/>
</dbReference>
<name>A0A2G3DT07_9FIRM</name>
<feature type="transmembrane region" description="Helical" evidence="7">
    <location>
        <begin position="48"/>
        <end position="71"/>
    </location>
</feature>
<keyword evidence="4" id="KW-0067">ATP-binding</keyword>
<dbReference type="Pfam" id="PF00664">
    <property type="entry name" value="ABC_membrane"/>
    <property type="match status" value="1"/>
</dbReference>
<dbReference type="Pfam" id="PF00005">
    <property type="entry name" value="ABC_tran"/>
    <property type="match status" value="1"/>
</dbReference>
<evidence type="ECO:0000313" key="10">
    <source>
        <dbReference type="EMBL" id="PHU34166.1"/>
    </source>
</evidence>
<dbReference type="PANTHER" id="PTHR43394">
    <property type="entry name" value="ATP-DEPENDENT PERMEASE MDL1, MITOCHONDRIAL"/>
    <property type="match status" value="1"/>
</dbReference>
<evidence type="ECO:0000256" key="2">
    <source>
        <dbReference type="ARBA" id="ARBA00022692"/>
    </source>
</evidence>
<feature type="transmembrane region" description="Helical" evidence="7">
    <location>
        <begin position="228"/>
        <end position="253"/>
    </location>
</feature>
<dbReference type="Gene3D" id="1.20.1560.10">
    <property type="entry name" value="ABC transporter type 1, transmembrane domain"/>
    <property type="match status" value="1"/>
</dbReference>
<evidence type="ECO:0000313" key="11">
    <source>
        <dbReference type="Proteomes" id="UP000225889"/>
    </source>
</evidence>
<evidence type="ECO:0000256" key="5">
    <source>
        <dbReference type="ARBA" id="ARBA00022989"/>
    </source>
</evidence>
<dbReference type="SMART" id="SM00382">
    <property type="entry name" value="AAA"/>
    <property type="match status" value="1"/>
</dbReference>
<dbReference type="GO" id="GO:0005524">
    <property type="term" value="F:ATP binding"/>
    <property type="evidence" value="ECO:0007669"/>
    <property type="project" value="UniProtKB-KW"/>
</dbReference>
<dbReference type="InterPro" id="IPR003439">
    <property type="entry name" value="ABC_transporter-like_ATP-bd"/>
</dbReference>
<feature type="domain" description="ABC transporter" evidence="8">
    <location>
        <begin position="319"/>
        <end position="543"/>
    </location>
</feature>
<comment type="caution">
    <text evidence="10">The sequence shown here is derived from an EMBL/GenBank/DDBJ whole genome shotgun (WGS) entry which is preliminary data.</text>
</comment>
<dbReference type="InterPro" id="IPR003593">
    <property type="entry name" value="AAA+_ATPase"/>
</dbReference>
<dbReference type="PROSITE" id="PS50893">
    <property type="entry name" value="ABC_TRANSPORTER_2"/>
    <property type="match status" value="1"/>
</dbReference>
<dbReference type="EMBL" id="PDYF01000031">
    <property type="protein sequence ID" value="PHU34166.1"/>
    <property type="molecule type" value="Genomic_DNA"/>
</dbReference>
<dbReference type="CDD" id="cd03228">
    <property type="entry name" value="ABCC_MRP_Like"/>
    <property type="match status" value="1"/>
</dbReference>